<dbReference type="PANTHER" id="PTHR13696">
    <property type="entry name" value="P-LOOP CONTAINING NUCLEOSIDE TRIPHOSPHATE HYDROLASE"/>
    <property type="match status" value="1"/>
</dbReference>
<organism evidence="2">
    <name type="scientific">Candidatus Nitricoxidivorans perseverans</name>
    <dbReference type="NCBI Taxonomy" id="2975601"/>
    <lineage>
        <taxon>Bacteria</taxon>
        <taxon>Pseudomonadati</taxon>
        <taxon>Pseudomonadota</taxon>
        <taxon>Betaproteobacteria</taxon>
        <taxon>Nitrosomonadales</taxon>
        <taxon>Sterolibacteriaceae</taxon>
        <taxon>Candidatus Nitricoxidivorans</taxon>
    </lineage>
</organism>
<feature type="domain" description="AAA" evidence="1">
    <location>
        <begin position="4"/>
        <end position="171"/>
    </location>
</feature>
<dbReference type="InterPro" id="IPR027417">
    <property type="entry name" value="P-loop_NTPase"/>
</dbReference>
<name>A0AA49ITP7_9PROT</name>
<dbReference type="Pfam" id="PF13614">
    <property type="entry name" value="AAA_31"/>
    <property type="match status" value="1"/>
</dbReference>
<protein>
    <submittedName>
        <fullName evidence="2">ParA family protein</fullName>
    </submittedName>
</protein>
<proteinExistence type="predicted"/>
<gene>
    <name evidence="2" type="ORF">OHM77_07445</name>
</gene>
<dbReference type="CDD" id="cd02042">
    <property type="entry name" value="ParAB_family"/>
    <property type="match status" value="1"/>
</dbReference>
<reference evidence="2" key="1">
    <citation type="journal article" date="2023" name="Nat. Microbiol.">
        <title>Enrichment and characterization of a nitric oxide-reducing microbial community in a continuous bioreactor.</title>
        <authorList>
            <person name="Garrido-Amador P."/>
            <person name="Stortenbeker N."/>
            <person name="Wessels H.J.C.T."/>
            <person name="Speth D.R."/>
            <person name="Garcia-Heredia I."/>
            <person name="Kartal B."/>
        </authorList>
    </citation>
    <scope>NUCLEOTIDE SEQUENCE</scope>
    <source>
        <strain evidence="2">MAG1</strain>
    </source>
</reference>
<dbReference type="KEGG" id="npv:OHM77_07445"/>
<dbReference type="InterPro" id="IPR025669">
    <property type="entry name" value="AAA_dom"/>
</dbReference>
<evidence type="ECO:0000313" key="2">
    <source>
        <dbReference type="EMBL" id="WIM04545.1"/>
    </source>
</evidence>
<dbReference type="SUPFAM" id="SSF52540">
    <property type="entry name" value="P-loop containing nucleoside triphosphate hydrolases"/>
    <property type="match status" value="1"/>
</dbReference>
<dbReference type="InterPro" id="IPR050678">
    <property type="entry name" value="DNA_Partitioning_ATPase"/>
</dbReference>
<accession>A0AA49ITP7</accession>
<dbReference type="Proteomes" id="UP001234916">
    <property type="component" value="Chromosome"/>
</dbReference>
<evidence type="ECO:0000259" key="1">
    <source>
        <dbReference type="Pfam" id="PF13614"/>
    </source>
</evidence>
<dbReference type="PANTHER" id="PTHR13696:SF52">
    <property type="entry name" value="PARA FAMILY PROTEIN CT_582"/>
    <property type="match status" value="1"/>
</dbReference>
<dbReference type="AlphaFoldDB" id="A0AA49ITP7"/>
<sequence>MRTRIAIFNQKGGVGKTTTALNLAAALARGEPKRPPLLIDLDPQAHLTNILGAVPRDVRISLFAYYQGDRPLASLEVDWPDIGRLIPAHAELLKVDSLFGKGPNILNKLNAGLSARPDDPRGVIIDCCPYLGVLSLNAIFATQRVLVPVSSDYLSYQGALQIERTLKALEPVLKCRVERRYLLTRFDRRRKIGFDIQEKMRERFGNDLCETVISENVSLAEAPAVRRDIFAHAPDSQGARDYRALLSELEASGFIS</sequence>
<dbReference type="Gene3D" id="3.40.50.300">
    <property type="entry name" value="P-loop containing nucleotide triphosphate hydrolases"/>
    <property type="match status" value="1"/>
</dbReference>
<dbReference type="EMBL" id="CP107246">
    <property type="protein sequence ID" value="WIM04545.1"/>
    <property type="molecule type" value="Genomic_DNA"/>
</dbReference>